<evidence type="ECO:0000313" key="1">
    <source>
        <dbReference type="WBParaSite" id="MCU_008022-RA"/>
    </source>
</evidence>
<name>A0A5K3FFG4_MESCO</name>
<dbReference type="WBParaSite" id="MCU_008022-RA">
    <property type="protein sequence ID" value="MCU_008022-RA"/>
    <property type="gene ID" value="MCU_008022"/>
</dbReference>
<protein>
    <submittedName>
        <fullName evidence="1">Uncharacterized protein</fullName>
    </submittedName>
</protein>
<dbReference type="AlphaFoldDB" id="A0A5K3FFG4"/>
<accession>A0A5K3FFG4</accession>
<proteinExistence type="predicted"/>
<reference evidence="1" key="1">
    <citation type="submission" date="2019-11" db="UniProtKB">
        <authorList>
            <consortium name="WormBaseParasite"/>
        </authorList>
    </citation>
    <scope>IDENTIFICATION</scope>
</reference>
<organism evidence="1">
    <name type="scientific">Mesocestoides corti</name>
    <name type="common">Flatworm</name>
    <dbReference type="NCBI Taxonomy" id="53468"/>
    <lineage>
        <taxon>Eukaryota</taxon>
        <taxon>Metazoa</taxon>
        <taxon>Spiralia</taxon>
        <taxon>Lophotrochozoa</taxon>
        <taxon>Platyhelminthes</taxon>
        <taxon>Cestoda</taxon>
        <taxon>Eucestoda</taxon>
        <taxon>Cyclophyllidea</taxon>
        <taxon>Mesocestoididae</taxon>
        <taxon>Mesocestoides</taxon>
    </lineage>
</organism>
<sequence length="63" mass="7090">MSLGCDIRSMLVDSEPHPHCQLILAVSRKVLLFNELTPIYPANVSSQDFVRHSCCYNRTLNVG</sequence>